<dbReference type="AlphaFoldDB" id="A0A944MAJ2"/>
<gene>
    <name evidence="1" type="ORF">KME65_15530</name>
</gene>
<name>A0A944MAJ2_9GAMM</name>
<protein>
    <submittedName>
        <fullName evidence="1">Uncharacterized protein</fullName>
    </submittedName>
</protein>
<sequence>MIAILKKQEHLVELCNQISAIDGKERLEEALASTLQGLDLKWTMTRGGWHRLGGVVDGNHAPVASNLTKWVDETADGDLDELFFNYRDSGYFVTQLAGKSHYFTAATGDRPHQFVQIEVEELQEVIERPLIDRDWYPDNLEDFLDPLDYPRLDPEPVTPPFYRFRRIMEIDKLLDGQAEGTRNLSSLRRFFNDWGESSAGETGNFCRQWVLLLRDYQDTYGESRIDAKPITVLHGRLPELPDGEQLTGASLANAIHGYDRLAGYPFAWFFHMLSSKSSNYAVAEAVLRDQMGAYDYLPARDLKVLRRWEERPYSV</sequence>
<evidence type="ECO:0000313" key="2">
    <source>
        <dbReference type="Proteomes" id="UP000770889"/>
    </source>
</evidence>
<dbReference type="EMBL" id="JAHHGM010000016">
    <property type="protein sequence ID" value="MBT2990366.1"/>
    <property type="molecule type" value="Genomic_DNA"/>
</dbReference>
<proteinExistence type="predicted"/>
<comment type="caution">
    <text evidence="1">The sequence shown here is derived from an EMBL/GenBank/DDBJ whole genome shotgun (WGS) entry which is preliminary data.</text>
</comment>
<dbReference type="Proteomes" id="UP000770889">
    <property type="component" value="Unassembled WGS sequence"/>
</dbReference>
<organism evidence="1 2">
    <name type="scientific">Candidatus Thiodiazotropha taylori</name>
    <dbReference type="NCBI Taxonomy" id="2792791"/>
    <lineage>
        <taxon>Bacteria</taxon>
        <taxon>Pseudomonadati</taxon>
        <taxon>Pseudomonadota</taxon>
        <taxon>Gammaproteobacteria</taxon>
        <taxon>Chromatiales</taxon>
        <taxon>Sedimenticolaceae</taxon>
        <taxon>Candidatus Thiodiazotropha</taxon>
    </lineage>
</organism>
<reference evidence="1 2" key="1">
    <citation type="submission" date="2021-05" db="EMBL/GenBank/DDBJ databases">
        <title>Genetic and Functional Diversity in Clade A Lucinid endosymbionts from the Bahamas.</title>
        <authorList>
            <person name="Giani N.M."/>
            <person name="Engel A.S."/>
            <person name="Campbell B.J."/>
        </authorList>
    </citation>
    <scope>NUCLEOTIDE SEQUENCE [LARGE SCALE GENOMIC DNA]</scope>
    <source>
        <strain evidence="1">LUC16012Gg_MoonRockCtena</strain>
    </source>
</reference>
<evidence type="ECO:0000313" key="1">
    <source>
        <dbReference type="EMBL" id="MBT2990366.1"/>
    </source>
</evidence>
<accession>A0A944MAJ2</accession>